<reference evidence="2" key="1">
    <citation type="journal article" date="2020" name="Nature">
        <title>Giant virus diversity and host interactions through global metagenomics.</title>
        <authorList>
            <person name="Schulz F."/>
            <person name="Roux S."/>
            <person name="Paez-Espino D."/>
            <person name="Jungbluth S."/>
            <person name="Walsh D.A."/>
            <person name="Denef V.J."/>
            <person name="McMahon K.D."/>
            <person name="Konstantinidis K.T."/>
            <person name="Eloe-Fadrosh E.A."/>
            <person name="Kyrpides N.C."/>
            <person name="Woyke T."/>
        </authorList>
    </citation>
    <scope>NUCLEOTIDE SEQUENCE</scope>
    <source>
        <strain evidence="2">GVMAG-M-3300023184-18</strain>
    </source>
</reference>
<dbReference type="SUPFAM" id="SSF81901">
    <property type="entry name" value="HCP-like"/>
    <property type="match status" value="1"/>
</dbReference>
<accession>A0A6C0I2W1</accession>
<evidence type="ECO:0008006" key="3">
    <source>
        <dbReference type="Google" id="ProtNLM"/>
    </source>
</evidence>
<dbReference type="AlphaFoldDB" id="A0A6C0I2W1"/>
<proteinExistence type="predicted"/>
<evidence type="ECO:0000256" key="1">
    <source>
        <dbReference type="SAM" id="Coils"/>
    </source>
</evidence>
<dbReference type="EMBL" id="MN740076">
    <property type="protein sequence ID" value="QHT86755.1"/>
    <property type="molecule type" value="Genomic_DNA"/>
</dbReference>
<keyword evidence="1" id="KW-0175">Coiled coil</keyword>
<protein>
    <recommendedName>
        <fullName evidence="3">Tetratricopeptide repeat protein</fullName>
    </recommendedName>
</protein>
<feature type="coiled-coil region" evidence="1">
    <location>
        <begin position="28"/>
        <end position="59"/>
    </location>
</feature>
<name>A0A6C0I2W1_9ZZZZ</name>
<organism evidence="2">
    <name type="scientific">viral metagenome</name>
    <dbReference type="NCBI Taxonomy" id="1070528"/>
    <lineage>
        <taxon>unclassified sequences</taxon>
        <taxon>metagenomes</taxon>
        <taxon>organismal metagenomes</taxon>
    </lineage>
</organism>
<evidence type="ECO:0000313" key="2">
    <source>
        <dbReference type="EMBL" id="QHT86755.1"/>
    </source>
</evidence>
<sequence>MAYEYRMKNVRESIAASSGDVRAKIDAAEELILESKRVNREAAEMLKQAEELKQKAKSMWYQGHNEMMEQTGNLPGNEHIMYIFANDMRRGEWGLSNYKKAIEVYTRLIDQKSEKYADISLFWLAAMHLKGKCDDTQNKERRFRKEHLSNVAAADACAKKFELTNPSLYKKYLDKKRKYLQVYTYTYTPSTCELMCL</sequence>